<sequence length="144" mass="15479">GHSQNSPSSSQGGPRRPGPRHSPTRAGVGPGVPAPGITLLSVSADLEFTVRVLLYALIFLLSVFGNSLIILVLVLNRRLRTVTNSFLLSLALSDLLLALCCMPFTLVPSLMGTFIFGPSVCKLVAYLMSECRQGWELPTWQVQG</sequence>
<dbReference type="Gene3D" id="1.20.1070.10">
    <property type="entry name" value="Rhodopsin 7-helix transmembrane proteins"/>
    <property type="match status" value="1"/>
</dbReference>
<dbReference type="Ensembl" id="ENSGAGT00000003267.1">
    <property type="protein sequence ID" value="ENSGAGP00000002855.1"/>
    <property type="gene ID" value="ENSGAGG00000002281.1"/>
</dbReference>
<dbReference type="GO" id="GO:0005886">
    <property type="term" value="C:plasma membrane"/>
    <property type="evidence" value="ECO:0007669"/>
    <property type="project" value="TreeGrafter"/>
</dbReference>
<keyword evidence="3 9" id="KW-1133">Transmembrane helix</keyword>
<reference evidence="12" key="1">
    <citation type="journal article" date="2017" name="PLoS ONE">
        <title>The Agassiz's desert tortoise genome provides a resource for the conservation of a threatened species.</title>
        <authorList>
            <person name="Tollis M."/>
            <person name="DeNardo D.F."/>
            <person name="Cornelius J.A."/>
            <person name="Dolby G.A."/>
            <person name="Edwards T."/>
            <person name="Henen B.T."/>
            <person name="Karl A.E."/>
            <person name="Murphy R.W."/>
            <person name="Kusumi K."/>
        </authorList>
    </citation>
    <scope>NUCLEOTIDE SEQUENCE [LARGE SCALE GENOMIC DNA]</scope>
</reference>
<evidence type="ECO:0000256" key="8">
    <source>
        <dbReference type="SAM" id="MobiDB-lite"/>
    </source>
</evidence>
<feature type="region of interest" description="Disordered" evidence="8">
    <location>
        <begin position="1"/>
        <end position="30"/>
    </location>
</feature>
<reference evidence="11" key="2">
    <citation type="submission" date="2025-08" db="UniProtKB">
        <authorList>
            <consortium name="Ensembl"/>
        </authorList>
    </citation>
    <scope>IDENTIFICATION</scope>
</reference>
<proteinExistence type="predicted"/>
<comment type="subcellular location">
    <subcellularLocation>
        <location evidence="1">Membrane</location>
        <topology evidence="1">Multi-pass membrane protein</topology>
    </subcellularLocation>
</comment>
<dbReference type="STRING" id="38772.ENSGAGP00000002855"/>
<organism evidence="11 12">
    <name type="scientific">Gopherus agassizii</name>
    <name type="common">Agassiz's desert tortoise</name>
    <dbReference type="NCBI Taxonomy" id="38772"/>
    <lineage>
        <taxon>Eukaryota</taxon>
        <taxon>Metazoa</taxon>
        <taxon>Chordata</taxon>
        <taxon>Craniata</taxon>
        <taxon>Vertebrata</taxon>
        <taxon>Euteleostomi</taxon>
        <taxon>Archelosauria</taxon>
        <taxon>Testudinata</taxon>
        <taxon>Testudines</taxon>
        <taxon>Cryptodira</taxon>
        <taxon>Durocryptodira</taxon>
        <taxon>Testudinoidea</taxon>
        <taxon>Testudinidae</taxon>
        <taxon>Gopherus</taxon>
    </lineage>
</organism>
<dbReference type="InterPro" id="IPR000276">
    <property type="entry name" value="GPCR_Rhodpsn"/>
</dbReference>
<evidence type="ECO:0000256" key="6">
    <source>
        <dbReference type="ARBA" id="ARBA00023170"/>
    </source>
</evidence>
<keyword evidence="2 9" id="KW-0812">Transmembrane</keyword>
<dbReference type="InterPro" id="IPR017452">
    <property type="entry name" value="GPCR_Rhodpsn_7TM"/>
</dbReference>
<keyword evidence="12" id="KW-1185">Reference proteome</keyword>
<dbReference type="AlphaFoldDB" id="A0A452GM35"/>
<evidence type="ECO:0000256" key="4">
    <source>
        <dbReference type="ARBA" id="ARBA00023040"/>
    </source>
</evidence>
<evidence type="ECO:0000259" key="10">
    <source>
        <dbReference type="PROSITE" id="PS50262"/>
    </source>
</evidence>
<feature type="domain" description="G-protein coupled receptors family 1 profile" evidence="10">
    <location>
        <begin position="65"/>
        <end position="127"/>
    </location>
</feature>
<evidence type="ECO:0000256" key="2">
    <source>
        <dbReference type="ARBA" id="ARBA00022692"/>
    </source>
</evidence>
<evidence type="ECO:0000256" key="3">
    <source>
        <dbReference type="ARBA" id="ARBA00022989"/>
    </source>
</evidence>
<reference evidence="11" key="3">
    <citation type="submission" date="2025-09" db="UniProtKB">
        <authorList>
            <consortium name="Ensembl"/>
        </authorList>
    </citation>
    <scope>IDENTIFICATION</scope>
</reference>
<keyword evidence="5 9" id="KW-0472">Membrane</keyword>
<keyword evidence="7" id="KW-0807">Transducer</keyword>
<keyword evidence="4" id="KW-0297">G-protein coupled receptor</keyword>
<feature type="compositionally biased region" description="Low complexity" evidence="8">
    <location>
        <begin position="1"/>
        <end position="14"/>
    </location>
</feature>
<name>A0A452GM35_9SAUR</name>
<protein>
    <recommendedName>
        <fullName evidence="10">G-protein coupled receptors family 1 profile domain-containing protein</fullName>
    </recommendedName>
</protein>
<dbReference type="GO" id="GO:0008188">
    <property type="term" value="F:neuropeptide receptor activity"/>
    <property type="evidence" value="ECO:0007669"/>
    <property type="project" value="TreeGrafter"/>
</dbReference>
<dbReference type="Pfam" id="PF00001">
    <property type="entry name" value="7tm_1"/>
    <property type="match status" value="1"/>
</dbReference>
<dbReference type="SUPFAM" id="SSF81321">
    <property type="entry name" value="Family A G protein-coupled receptor-like"/>
    <property type="match status" value="1"/>
</dbReference>
<evidence type="ECO:0000256" key="1">
    <source>
        <dbReference type="ARBA" id="ARBA00004141"/>
    </source>
</evidence>
<evidence type="ECO:0000313" key="11">
    <source>
        <dbReference type="Ensembl" id="ENSGAGP00000002855.1"/>
    </source>
</evidence>
<accession>A0A452GM35</accession>
<evidence type="ECO:0000256" key="5">
    <source>
        <dbReference type="ARBA" id="ARBA00023136"/>
    </source>
</evidence>
<evidence type="ECO:0000313" key="12">
    <source>
        <dbReference type="Proteomes" id="UP000291020"/>
    </source>
</evidence>
<dbReference type="PANTHER" id="PTHR24238:SF79">
    <property type="entry name" value="GASTRIN_CHOLECYSTOKININ TYPE B RECEPTOR"/>
    <property type="match status" value="1"/>
</dbReference>
<dbReference type="PRINTS" id="PR00237">
    <property type="entry name" value="GPCRRHODOPSN"/>
</dbReference>
<dbReference type="PANTHER" id="PTHR24238">
    <property type="entry name" value="G-PROTEIN COUPLED RECEPTOR"/>
    <property type="match status" value="1"/>
</dbReference>
<dbReference type="PROSITE" id="PS50262">
    <property type="entry name" value="G_PROTEIN_RECEP_F1_2"/>
    <property type="match status" value="1"/>
</dbReference>
<evidence type="ECO:0000256" key="9">
    <source>
        <dbReference type="SAM" id="Phobius"/>
    </source>
</evidence>
<keyword evidence="6" id="KW-0675">Receptor</keyword>
<dbReference type="Proteomes" id="UP000291020">
    <property type="component" value="Unassembled WGS sequence"/>
</dbReference>
<evidence type="ECO:0000256" key="7">
    <source>
        <dbReference type="ARBA" id="ARBA00023224"/>
    </source>
</evidence>
<feature type="transmembrane region" description="Helical" evidence="9">
    <location>
        <begin position="52"/>
        <end position="74"/>
    </location>
</feature>